<evidence type="ECO:0000256" key="3">
    <source>
        <dbReference type="ARBA" id="ARBA00022806"/>
    </source>
</evidence>
<feature type="domain" description="UvrD-like helicase ATP-binding" evidence="5">
    <location>
        <begin position="3"/>
        <end position="95"/>
    </location>
</feature>
<protein>
    <submittedName>
        <fullName evidence="6">DNA helicase II</fullName>
    </submittedName>
</protein>
<keyword evidence="7" id="KW-1185">Reference proteome</keyword>
<dbReference type="InterPro" id="IPR014016">
    <property type="entry name" value="UvrD-like_ATP-bd"/>
</dbReference>
<evidence type="ECO:0000256" key="2">
    <source>
        <dbReference type="ARBA" id="ARBA00022801"/>
    </source>
</evidence>
<name>A0A2J7Z108_9CHLO</name>
<dbReference type="InterPro" id="IPR027417">
    <property type="entry name" value="P-loop_NTPase"/>
</dbReference>
<dbReference type="Pfam" id="PF00580">
    <property type="entry name" value="UvrD-helicase"/>
    <property type="match status" value="1"/>
</dbReference>
<evidence type="ECO:0000256" key="4">
    <source>
        <dbReference type="ARBA" id="ARBA00022840"/>
    </source>
</evidence>
<keyword evidence="4" id="KW-0067">ATP-binding</keyword>
<dbReference type="PANTHER" id="PTHR11070">
    <property type="entry name" value="UVRD / RECB / PCRA DNA HELICASE FAMILY MEMBER"/>
    <property type="match status" value="1"/>
</dbReference>
<feature type="non-terminal residue" evidence="6">
    <location>
        <position position="146"/>
    </location>
</feature>
<dbReference type="GO" id="GO:0005524">
    <property type="term" value="F:ATP binding"/>
    <property type="evidence" value="ECO:0007669"/>
    <property type="project" value="UniProtKB-KW"/>
</dbReference>
<evidence type="ECO:0000313" key="7">
    <source>
        <dbReference type="Proteomes" id="UP000236333"/>
    </source>
</evidence>
<dbReference type="AlphaFoldDB" id="A0A2J7Z108"/>
<dbReference type="OrthoDB" id="1470711at2759"/>
<keyword evidence="2" id="KW-0378">Hydrolase</keyword>
<dbReference type="GO" id="GO:0003677">
    <property type="term" value="F:DNA binding"/>
    <property type="evidence" value="ECO:0007669"/>
    <property type="project" value="InterPro"/>
</dbReference>
<evidence type="ECO:0000256" key="1">
    <source>
        <dbReference type="ARBA" id="ARBA00022741"/>
    </source>
</evidence>
<dbReference type="GO" id="GO:0000725">
    <property type="term" value="P:recombinational repair"/>
    <property type="evidence" value="ECO:0007669"/>
    <property type="project" value="TreeGrafter"/>
</dbReference>
<dbReference type="SUPFAM" id="SSF52540">
    <property type="entry name" value="P-loop containing nucleoside triphosphate hydrolases"/>
    <property type="match status" value="1"/>
</dbReference>
<keyword evidence="1" id="KW-0547">Nucleotide-binding</keyword>
<dbReference type="GO" id="GO:0016787">
    <property type="term" value="F:hydrolase activity"/>
    <property type="evidence" value="ECO:0007669"/>
    <property type="project" value="UniProtKB-KW"/>
</dbReference>
<comment type="caution">
    <text evidence="6">The sequence shown here is derived from an EMBL/GenBank/DDBJ whole genome shotgun (WGS) entry which is preliminary data.</text>
</comment>
<keyword evidence="3 6" id="KW-0347">Helicase</keyword>
<dbReference type="InterPro" id="IPR000212">
    <property type="entry name" value="DNA_helicase_UvrD/REP"/>
</dbReference>
<accession>A0A2J7Z108</accession>
<evidence type="ECO:0000313" key="6">
    <source>
        <dbReference type="EMBL" id="PNG93954.1"/>
    </source>
</evidence>
<dbReference type="Gene3D" id="3.40.50.300">
    <property type="entry name" value="P-loop containing nucleotide triphosphate hydrolases"/>
    <property type="match status" value="1"/>
</dbReference>
<sequence length="146" mass="16482">MSLSEEQRAFVQAAPGAHQSLQSWAGTGKTHTLTERVVRLLDLGVPPASIVITTFTVEGARECMTRLNGRMGFESGVRVGTMDSLANQWMRQYFQPPDYYLGVQEYGTMLLDYLKSPEGINIKEKVRYLIVDEFQDLSRTQLDTVM</sequence>
<proteinExistence type="predicted"/>
<dbReference type="Proteomes" id="UP000236333">
    <property type="component" value="Unassembled WGS sequence"/>
</dbReference>
<dbReference type="GO" id="GO:0043138">
    <property type="term" value="F:3'-5' DNA helicase activity"/>
    <property type="evidence" value="ECO:0007669"/>
    <property type="project" value="TreeGrafter"/>
</dbReference>
<reference evidence="6 7" key="1">
    <citation type="journal article" date="2017" name="Mol. Biol. Evol.">
        <title>The 4-celled Tetrabaena socialis nuclear genome reveals the essential components for genetic control of cell number at the origin of multicellularity in the volvocine lineage.</title>
        <authorList>
            <person name="Featherston J."/>
            <person name="Arakaki Y."/>
            <person name="Hanschen E.R."/>
            <person name="Ferris P.J."/>
            <person name="Michod R.E."/>
            <person name="Olson B.J.S.C."/>
            <person name="Nozaki H."/>
            <person name="Durand P.M."/>
        </authorList>
    </citation>
    <scope>NUCLEOTIDE SEQUENCE [LARGE SCALE GENOMIC DNA]</scope>
    <source>
        <strain evidence="6 7">NIES-571</strain>
    </source>
</reference>
<evidence type="ECO:0000259" key="5">
    <source>
        <dbReference type="Pfam" id="PF00580"/>
    </source>
</evidence>
<dbReference type="PANTHER" id="PTHR11070:SF2">
    <property type="entry name" value="ATP-DEPENDENT DNA HELICASE SRS2"/>
    <property type="match status" value="1"/>
</dbReference>
<organism evidence="6 7">
    <name type="scientific">Tetrabaena socialis</name>
    <dbReference type="NCBI Taxonomy" id="47790"/>
    <lineage>
        <taxon>Eukaryota</taxon>
        <taxon>Viridiplantae</taxon>
        <taxon>Chlorophyta</taxon>
        <taxon>core chlorophytes</taxon>
        <taxon>Chlorophyceae</taxon>
        <taxon>CS clade</taxon>
        <taxon>Chlamydomonadales</taxon>
        <taxon>Tetrabaenaceae</taxon>
        <taxon>Tetrabaena</taxon>
    </lineage>
</organism>
<dbReference type="EMBL" id="PGGS01004827">
    <property type="protein sequence ID" value="PNG93954.1"/>
    <property type="molecule type" value="Genomic_DNA"/>
</dbReference>
<gene>
    <name evidence="6" type="ORF">TSOC_015293</name>
</gene>